<dbReference type="AlphaFoldDB" id="A0A6M3KC67"/>
<reference evidence="2" key="1">
    <citation type="submission" date="2020-03" db="EMBL/GenBank/DDBJ databases">
        <title>The deep terrestrial virosphere.</title>
        <authorList>
            <person name="Holmfeldt K."/>
            <person name="Nilsson E."/>
            <person name="Simone D."/>
            <person name="Lopez-Fernandez M."/>
            <person name="Wu X."/>
            <person name="de Brujin I."/>
            <person name="Lundin D."/>
            <person name="Andersson A."/>
            <person name="Bertilsson S."/>
            <person name="Dopson M."/>
        </authorList>
    </citation>
    <scope>NUCLEOTIDE SEQUENCE</scope>
    <source>
        <strain evidence="2">MM415A00871</strain>
        <strain evidence="1">MM415B01048</strain>
    </source>
</reference>
<organism evidence="2">
    <name type="scientific">viral metagenome</name>
    <dbReference type="NCBI Taxonomy" id="1070528"/>
    <lineage>
        <taxon>unclassified sequences</taxon>
        <taxon>metagenomes</taxon>
        <taxon>organismal metagenomes</taxon>
    </lineage>
</organism>
<gene>
    <name evidence="2" type="ORF">MM415A00871_0023</name>
    <name evidence="1" type="ORF">MM415B01048_0012</name>
</gene>
<dbReference type="EMBL" id="MT141421">
    <property type="protein sequence ID" value="QJA60804.1"/>
    <property type="molecule type" value="Genomic_DNA"/>
</dbReference>
<protein>
    <submittedName>
        <fullName evidence="2">Uncharacterized protein</fullName>
    </submittedName>
</protein>
<proteinExistence type="predicted"/>
<evidence type="ECO:0000313" key="1">
    <source>
        <dbReference type="EMBL" id="QJA60804.1"/>
    </source>
</evidence>
<name>A0A6M3KC67_9ZZZZ</name>
<sequence>MVNDMKKLYFYEFPSCKLQPWFVIADSMEDATEFLQSFLKISDDYTILAEWLLNFENQYLTIPIDKFNLLKWFCKEGLITYDGFPPYIPTPREIMDILPVLKRLNQVTVKHPRYGMFIYEENYINKRYEQIANSKRDFDQDFPDTTKN</sequence>
<accession>A0A6M3KC67</accession>
<dbReference type="EMBL" id="MT142383">
    <property type="protein sequence ID" value="QJA79497.1"/>
    <property type="molecule type" value="Genomic_DNA"/>
</dbReference>
<evidence type="ECO:0000313" key="2">
    <source>
        <dbReference type="EMBL" id="QJA79497.1"/>
    </source>
</evidence>